<feature type="region of interest" description="Disordered" evidence="1">
    <location>
        <begin position="188"/>
        <end position="216"/>
    </location>
</feature>
<gene>
    <name evidence="2" type="ORF">CCUS01_07365</name>
</gene>
<dbReference type="Proteomes" id="UP001239213">
    <property type="component" value="Unassembled WGS sequence"/>
</dbReference>
<dbReference type="EMBL" id="MPDP01000259">
    <property type="protein sequence ID" value="KAK1466544.1"/>
    <property type="molecule type" value="Genomic_DNA"/>
</dbReference>
<reference evidence="2" key="1">
    <citation type="submission" date="2016-11" db="EMBL/GenBank/DDBJ databases">
        <title>The genome sequence of Colletotrichum cuscutae.</title>
        <authorList>
            <person name="Baroncelli R."/>
        </authorList>
    </citation>
    <scope>NUCLEOTIDE SEQUENCE</scope>
    <source>
        <strain evidence="2">IMI 304802</strain>
    </source>
</reference>
<evidence type="ECO:0000313" key="3">
    <source>
        <dbReference type="Proteomes" id="UP001239213"/>
    </source>
</evidence>
<feature type="compositionally biased region" description="Basic and acidic residues" evidence="1">
    <location>
        <begin position="305"/>
        <end position="323"/>
    </location>
</feature>
<organism evidence="2 3">
    <name type="scientific">Colletotrichum cuscutae</name>
    <dbReference type="NCBI Taxonomy" id="1209917"/>
    <lineage>
        <taxon>Eukaryota</taxon>
        <taxon>Fungi</taxon>
        <taxon>Dikarya</taxon>
        <taxon>Ascomycota</taxon>
        <taxon>Pezizomycotina</taxon>
        <taxon>Sordariomycetes</taxon>
        <taxon>Hypocreomycetidae</taxon>
        <taxon>Glomerellales</taxon>
        <taxon>Glomerellaceae</taxon>
        <taxon>Colletotrichum</taxon>
        <taxon>Colletotrichum acutatum species complex</taxon>
    </lineage>
</organism>
<dbReference type="AlphaFoldDB" id="A0AAI9UXW1"/>
<keyword evidence="3" id="KW-1185">Reference proteome</keyword>
<proteinExistence type="predicted"/>
<evidence type="ECO:0000256" key="1">
    <source>
        <dbReference type="SAM" id="MobiDB-lite"/>
    </source>
</evidence>
<protein>
    <submittedName>
        <fullName evidence="2">Uncharacterized protein</fullName>
    </submittedName>
</protein>
<sequence length="323" mass="35215">MEVEGKDFHWTLGAFQIRVEPYTSGLTIVRQEGLKAYGYLRRWRGLETSFHGSMAEAWEKEGTYRTDTHGRYLTSRHSALSSQAPQAVASGSAPGPLHGFFFSSIFSLPADGSPGYETLPLGNPFFSFSSASLPWETAGIRKGFLDAWYPYHPQDAAATASPQRVDGSNIQRDTGLMASLLDPVPKAAQRPAPGAPVHGCTAHHRPPRGPLLRDSGTQGRWVTTEHENHFQTRAFWRPPPITGEQDQDQTTKGLALLRIKHVNPFGATDTTESTGYGVPSRRPDGKPSTPASTPVPSEGLLTFRADGKMERAPHAPDASTDRA</sequence>
<feature type="region of interest" description="Disordered" evidence="1">
    <location>
        <begin position="265"/>
        <end position="323"/>
    </location>
</feature>
<comment type="caution">
    <text evidence="2">The sequence shown here is derived from an EMBL/GenBank/DDBJ whole genome shotgun (WGS) entry which is preliminary data.</text>
</comment>
<evidence type="ECO:0000313" key="2">
    <source>
        <dbReference type="EMBL" id="KAK1466544.1"/>
    </source>
</evidence>
<accession>A0AAI9UXW1</accession>
<name>A0AAI9UXW1_9PEZI</name>